<evidence type="ECO:0000256" key="1">
    <source>
        <dbReference type="ARBA" id="ARBA00022737"/>
    </source>
</evidence>
<dbReference type="CDD" id="cd15482">
    <property type="entry name" value="Sialidase_non-viral"/>
    <property type="match status" value="2"/>
</dbReference>
<feature type="domain" description="Sortilin N-terminal" evidence="4">
    <location>
        <begin position="127"/>
        <end position="251"/>
    </location>
</feature>
<keyword evidence="6" id="KW-1185">Reference proteome</keyword>
<proteinExistence type="predicted"/>
<dbReference type="SUPFAM" id="SSF110296">
    <property type="entry name" value="Oligoxyloglucan reducing end-specific cellobiohydrolase"/>
    <property type="match status" value="2"/>
</dbReference>
<dbReference type="STRING" id="633813.SAMN04488087_0974"/>
<organism evidence="5 6">
    <name type="scientific">Rhodothermus profundi</name>
    <dbReference type="NCBI Taxonomy" id="633813"/>
    <lineage>
        <taxon>Bacteria</taxon>
        <taxon>Pseudomonadati</taxon>
        <taxon>Rhodothermota</taxon>
        <taxon>Rhodothermia</taxon>
        <taxon>Rhodothermales</taxon>
        <taxon>Rhodothermaceae</taxon>
        <taxon>Rhodothermus</taxon>
    </lineage>
</organism>
<dbReference type="Pfam" id="PF15902">
    <property type="entry name" value="Sortilin-Vps10"/>
    <property type="match status" value="2"/>
</dbReference>
<reference evidence="6" key="1">
    <citation type="submission" date="2016-11" db="EMBL/GenBank/DDBJ databases">
        <authorList>
            <person name="Varghese N."/>
            <person name="Submissions S."/>
        </authorList>
    </citation>
    <scope>NUCLEOTIDE SEQUENCE [LARGE SCALE GENOMIC DNA]</scope>
    <source>
        <strain evidence="6">DSM 22212</strain>
    </source>
</reference>
<sequence>MRYLLLLLAFLWIPGWNGQTQTIPTPPHGYDPALFDTLQFRMIGPFRGGRSTAVTGVRGQPLVHYFGGTGGGVWKSTDGGQTWQNVSDGFFGGSIGAIAVSEWDPNVIYVGGGEESIRGNVSHGYGMWKSTDAGKTWTFIGLPDSRHIGDIVIHPRNPDLVYVAVMGHAFGPNKERGVYRSKDGGKTWEQILFVNENTGAVDLAMDPTNPRILYATFWRFRRTPYSFESGGEGSSLWKSTDGGDTWVELTHNPGMPEPPIGKIGITVSADPNRLYAIVEAHEGGVFRSDDGGKTWRRVNDDRNLRQRAWYYSHIVADPKDPDVVYVLNVGFWKSKDGGRTFTRIRTPHGDHHDLWIDPDNPQHMIIADDGGAQVTYDGGKNWTTYYNQPTAQFYRVTTDNVFPYRIYGAQQDNSTVRIYSRSDGPGISERDWEPTAGGESGWLAPDPKDPEIVYGGSYGGYLERYDHRTRQRRRVDIWPDNPMGHGAKDLKYRFNWNFPILFSRHDPNVLYAAANVLFRTTNEGQSWEQISPDLTRNDTTKMGPSGGPITKDNTSVEYYGTIFALAESVHEPGVIWTGSDDGLIYLTRDGGKTWTNVTPPPSIMPEWIQINSIEPDPFNPGGLYVAATMYKWDDFRPYLYKTKDYGRTWEKITNGIAEDHFTRVIRADPERPGLLFAGTESGLYVSFDDGEHWQRFQLNLPIVPITDLAIKGTDLIVATQGRSFWVLDHLEVLRQLTPELARQEVILFKPKDTYRLRGGFRRRPPGGLGENPPAGVVIFFYLKEKPDTATVVKLEILEEDGDVIRTFATNAKKERDRLKVRAGSNKFVWDMRYPDAEGFEGLILWAASLRGPMAPPGTYRVRLTVGDQVQEQTFRLLKDPRSKATDEDLQAQFAFLMEVRDKLSEVHRTIKHIREIRQDIRRVLRRLPDDSTGMALRRQGRAIVQKLTEVEEALYQTRNRAPQDPLNFPIRLNNKLAALMGVVGTGDFRPTDQAVAVKNELVAQIDDWLARYRDVVARELAAFNEAVLALRLPPVAVPAASEE</sequence>
<evidence type="ECO:0000259" key="4">
    <source>
        <dbReference type="Pfam" id="PF15902"/>
    </source>
</evidence>
<accession>A0A1M6RV76</accession>
<feature type="signal peptide" evidence="3">
    <location>
        <begin position="1"/>
        <end position="18"/>
    </location>
</feature>
<gene>
    <name evidence="5" type="ORF">SAMN04488087_0974</name>
</gene>
<dbReference type="PANTHER" id="PTHR12106">
    <property type="entry name" value="SORTILIN RELATED"/>
    <property type="match status" value="1"/>
</dbReference>
<dbReference type="Proteomes" id="UP000185812">
    <property type="component" value="Unassembled WGS sequence"/>
</dbReference>
<dbReference type="AlphaFoldDB" id="A0A1M6RV76"/>
<dbReference type="EMBL" id="FRAU01000002">
    <property type="protein sequence ID" value="SHK36373.1"/>
    <property type="molecule type" value="Genomic_DNA"/>
</dbReference>
<name>A0A1M6RV76_9BACT</name>
<dbReference type="OrthoDB" id="9757809at2"/>
<dbReference type="RefSeq" id="WP_072714828.1">
    <property type="nucleotide sequence ID" value="NZ_FRAU01000002.1"/>
</dbReference>
<dbReference type="PANTHER" id="PTHR12106:SF27">
    <property type="entry name" value="SORTILIN-RELATED RECEPTOR"/>
    <property type="match status" value="1"/>
</dbReference>
<evidence type="ECO:0000313" key="5">
    <source>
        <dbReference type="EMBL" id="SHK36373.1"/>
    </source>
</evidence>
<feature type="region of interest" description="Disordered" evidence="2">
    <location>
        <begin position="427"/>
        <end position="446"/>
    </location>
</feature>
<protein>
    <recommendedName>
        <fullName evidence="4">Sortilin N-terminal domain-containing protein</fullName>
    </recommendedName>
</protein>
<feature type="domain" description="Sortilin N-terminal" evidence="4">
    <location>
        <begin position="285"/>
        <end position="396"/>
    </location>
</feature>
<keyword evidence="3" id="KW-0732">Signal</keyword>
<dbReference type="InterPro" id="IPR031778">
    <property type="entry name" value="Sortilin_N"/>
</dbReference>
<keyword evidence="1" id="KW-0677">Repeat</keyword>
<evidence type="ECO:0000256" key="3">
    <source>
        <dbReference type="SAM" id="SignalP"/>
    </source>
</evidence>
<dbReference type="InterPro" id="IPR050310">
    <property type="entry name" value="VPS10-sortilin"/>
</dbReference>
<evidence type="ECO:0000313" key="6">
    <source>
        <dbReference type="Proteomes" id="UP000185812"/>
    </source>
</evidence>
<evidence type="ECO:0000256" key="2">
    <source>
        <dbReference type="SAM" id="MobiDB-lite"/>
    </source>
</evidence>
<dbReference type="Gene3D" id="2.130.10.10">
    <property type="entry name" value="YVTN repeat-like/Quinoprotein amine dehydrogenase"/>
    <property type="match status" value="4"/>
</dbReference>
<feature type="chain" id="PRO_5012703211" description="Sortilin N-terminal domain-containing protein" evidence="3">
    <location>
        <begin position="19"/>
        <end position="1043"/>
    </location>
</feature>
<dbReference type="InterPro" id="IPR015943">
    <property type="entry name" value="WD40/YVTN_repeat-like_dom_sf"/>
</dbReference>
<dbReference type="Gene3D" id="2.60.40.4070">
    <property type="match status" value="1"/>
</dbReference>